<keyword evidence="5" id="KW-0378">Hydrolase</keyword>
<dbReference type="InterPro" id="IPR051563">
    <property type="entry name" value="Glycosyl_Hydrolase_51"/>
</dbReference>
<dbReference type="SUPFAM" id="SSF51445">
    <property type="entry name" value="(Trans)glycosidases"/>
    <property type="match status" value="1"/>
</dbReference>
<dbReference type="Gene3D" id="3.20.20.80">
    <property type="entry name" value="Glycosidases"/>
    <property type="match status" value="1"/>
</dbReference>
<proteinExistence type="inferred from homology"/>
<dbReference type="Proteomes" id="UP000233375">
    <property type="component" value="Unassembled WGS sequence"/>
</dbReference>
<comment type="caution">
    <text evidence="8">The sequence shown here is derived from an EMBL/GenBank/DDBJ whole genome shotgun (WGS) entry which is preliminary data.</text>
</comment>
<evidence type="ECO:0000256" key="6">
    <source>
        <dbReference type="ARBA" id="ARBA00023180"/>
    </source>
</evidence>
<evidence type="ECO:0000259" key="7">
    <source>
        <dbReference type="SMART" id="SM00813"/>
    </source>
</evidence>
<organism evidence="8 9">
    <name type="scientific">Niallia nealsonii</name>
    <dbReference type="NCBI Taxonomy" id="115979"/>
    <lineage>
        <taxon>Bacteria</taxon>
        <taxon>Bacillati</taxon>
        <taxon>Bacillota</taxon>
        <taxon>Bacilli</taxon>
        <taxon>Bacillales</taxon>
        <taxon>Bacillaceae</taxon>
        <taxon>Niallia</taxon>
    </lineage>
</organism>
<dbReference type="EMBL" id="PISE01000071">
    <property type="protein sequence ID" value="PKG21592.1"/>
    <property type="molecule type" value="Genomic_DNA"/>
</dbReference>
<dbReference type="InterPro" id="IPR008979">
    <property type="entry name" value="Galactose-bd-like_sf"/>
</dbReference>
<name>A0A2N0YWG1_9BACI</name>
<comment type="catalytic activity">
    <reaction evidence="1">
        <text>Hydrolysis of terminal non-reducing alpha-L-arabinofuranoside residues in alpha-L-arabinosides.</text>
        <dbReference type="EC" id="3.2.1.55"/>
    </reaction>
</comment>
<evidence type="ECO:0000256" key="2">
    <source>
        <dbReference type="ARBA" id="ARBA00007186"/>
    </source>
</evidence>
<dbReference type="InterPro" id="IPR017853">
    <property type="entry name" value="GH"/>
</dbReference>
<evidence type="ECO:0000313" key="9">
    <source>
        <dbReference type="Proteomes" id="UP000233375"/>
    </source>
</evidence>
<evidence type="ECO:0000256" key="1">
    <source>
        <dbReference type="ARBA" id="ARBA00001462"/>
    </source>
</evidence>
<dbReference type="SUPFAM" id="SSF51011">
    <property type="entry name" value="Glycosyl hydrolase domain"/>
    <property type="match status" value="1"/>
</dbReference>
<feature type="domain" description="Alpha-L-arabinofuranosidase C-terminal" evidence="7">
    <location>
        <begin position="482"/>
        <end position="812"/>
    </location>
</feature>
<keyword evidence="9" id="KW-1185">Reference proteome</keyword>
<dbReference type="SUPFAM" id="SSF49785">
    <property type="entry name" value="Galactose-binding domain-like"/>
    <property type="match status" value="1"/>
</dbReference>
<dbReference type="GO" id="GO:0046373">
    <property type="term" value="P:L-arabinose metabolic process"/>
    <property type="evidence" value="ECO:0007669"/>
    <property type="project" value="InterPro"/>
</dbReference>
<dbReference type="InterPro" id="IPR010720">
    <property type="entry name" value="Alpha-L-AF_C"/>
</dbReference>
<dbReference type="GO" id="GO:0046556">
    <property type="term" value="F:alpha-L-arabinofuranosidase activity"/>
    <property type="evidence" value="ECO:0007669"/>
    <property type="project" value="UniProtKB-EC"/>
</dbReference>
<evidence type="ECO:0000256" key="3">
    <source>
        <dbReference type="ARBA" id="ARBA00012670"/>
    </source>
</evidence>
<dbReference type="Gene3D" id="2.60.120.260">
    <property type="entry name" value="Galactose-binding domain-like"/>
    <property type="match status" value="1"/>
</dbReference>
<gene>
    <name evidence="8" type="ORF">CWS01_21670</name>
</gene>
<dbReference type="Gene3D" id="2.60.40.1180">
    <property type="entry name" value="Golgi alpha-mannosidase II"/>
    <property type="match status" value="1"/>
</dbReference>
<comment type="similarity">
    <text evidence="2">Belongs to the glycosyl hydrolase 51 family.</text>
</comment>
<evidence type="ECO:0000256" key="5">
    <source>
        <dbReference type="ARBA" id="ARBA00022801"/>
    </source>
</evidence>
<reference evidence="8 9" key="1">
    <citation type="journal article" date="2003" name="Int. J. Syst. Evol. Microbiol.">
        <title>Bacillus nealsonii sp. nov., isolated from a spacecraft-assembly facility, whose spores are gamma-radiation resistant.</title>
        <authorList>
            <person name="Venkateswaran K."/>
            <person name="Kempf M."/>
            <person name="Chen F."/>
            <person name="Satomi M."/>
            <person name="Nicholson W."/>
            <person name="Kern R."/>
        </authorList>
    </citation>
    <scope>NUCLEOTIDE SEQUENCE [LARGE SCALE GENOMIC DNA]</scope>
    <source>
        <strain evidence="8 9">FO-92</strain>
    </source>
</reference>
<evidence type="ECO:0000256" key="4">
    <source>
        <dbReference type="ARBA" id="ARBA00022729"/>
    </source>
</evidence>
<protein>
    <recommendedName>
        <fullName evidence="3">non-reducing end alpha-L-arabinofuranosidase</fullName>
        <ecNumber evidence="3">3.2.1.55</ecNumber>
    </recommendedName>
</protein>
<dbReference type="PANTHER" id="PTHR31776:SF0">
    <property type="entry name" value="ALPHA-L-ARABINOFURANOSIDASE 1"/>
    <property type="match status" value="1"/>
</dbReference>
<dbReference type="Pfam" id="PF22848">
    <property type="entry name" value="ASD1_dom"/>
    <property type="match status" value="1"/>
</dbReference>
<sequence length="820" mass="94099">MELYTDIFNQKIWFIVFKSVEHEVYFRLEVIKLTKNAKVMMDINAKKFPVSPSLYGLFFEEINRAGDGGIYGELVRNRSFEDTIIPDRCHVEGCQLHSPAGWVSPFEEAPGSIPGWHLRKDEAKADIYLDGKDPINSENPLSLRVEIEDAFNERISIYNEGFFGIPVKKDERYFLSFFAKKESTFSGNLEITLENKKGEILSSKSCQIASESWQKYEVVLESEGEEPEGILAFSTNERGTFWLEFVSLFPQKTFLERENGLRPDLVRRALDLKPTFLRFPGGCFVEGFSVETAYRWKKTIGDVTQRSSHWTLWQYRTTNGLGYHEYLQMAEDLGLDLMYVVNCGLTCQGRPGEHVPIEDLDEWIQDMLDAIEYANGPITSKWGSLRAANGHPKPFYLKYIEIGNENFGPAYNARYKLFYEAVKAKYPEIITIFNIHWEVGTETAGLPVEIVDEHFYADYDYYLMYHDMYDFYDRNGPKVYVGEYAMILGDGAGALKGAISEAAFMTGMERNQDIVVMSSYAPLFANIHHTNWTPNLIYFNGTNSYVSPSYYVQKLFAENRGDIVIECKVETESRFSYFKGEVSIRQKELSYIKDINISSNDQLLFKSEDLTETHALSRLEGDLLKIGEPSWKEYTITMNALLGEQGLKVRLLDSTKEWQQNYILWELDANGESRLVHINGWSRVKLTSNQMLKVNGDGSNELCARVANDHIYCYFDGELVHEYKMATIPYLTSAATLDEKNNELIVKLVNSSEFPLRTSIDIEGKDKLVGRQTIVTSENPYDTNTMEEPNKVIPLETALHLDSNMYDLPPYSVVILRIEL</sequence>
<dbReference type="PANTHER" id="PTHR31776">
    <property type="entry name" value="ALPHA-L-ARABINOFURANOSIDASE 1"/>
    <property type="match status" value="1"/>
</dbReference>
<dbReference type="EC" id="3.2.1.55" evidence="3"/>
<keyword evidence="6" id="KW-0325">Glycoprotein</keyword>
<keyword evidence="4" id="KW-0732">Signal</keyword>
<dbReference type="Pfam" id="PF06964">
    <property type="entry name" value="Alpha-L-AF_C"/>
    <property type="match status" value="1"/>
</dbReference>
<dbReference type="AlphaFoldDB" id="A0A2N0YWG1"/>
<dbReference type="InterPro" id="IPR055235">
    <property type="entry name" value="ASD1_cat"/>
</dbReference>
<evidence type="ECO:0000313" key="8">
    <source>
        <dbReference type="EMBL" id="PKG21592.1"/>
    </source>
</evidence>
<accession>A0A2N0YWG1</accession>
<dbReference type="SMART" id="SM00813">
    <property type="entry name" value="Alpha-L-AF_C"/>
    <property type="match status" value="1"/>
</dbReference>
<dbReference type="InterPro" id="IPR013780">
    <property type="entry name" value="Glyco_hydro_b"/>
</dbReference>